<dbReference type="RefSeq" id="WP_058581459.1">
    <property type="nucleotide sequence ID" value="NZ_LOPU01000018.1"/>
</dbReference>
<dbReference type="Gene3D" id="3.40.50.150">
    <property type="entry name" value="Vaccinia Virus protein VP39"/>
    <property type="match status" value="1"/>
</dbReference>
<evidence type="ECO:0000313" key="2">
    <source>
        <dbReference type="Proteomes" id="UP000054387"/>
    </source>
</evidence>
<sequence length="318" mass="34917">MSRPESYSFQRYLAAKERVDDRALHRPTLDAMTADLADLARSADTGDERDSFGEVRILDIGGGLGSMLRRLLDWNRLPDCVSYTLVDRDEASLERGRTRCVEWANESGYAVDESGEEAESTGDETNVDLVFSTKTERIAVSFVAADAFDFLAEAEETWDLVVAAAFLDIVDLDAALPAIFSALADGGRWYFPVTFDGETGFSPTTESDLETRILDAYHASMDASDRPGGSHSGRELLSAVGEFGGEVLAAGGSDWVVTPPYAGDEAYFLHHLLSFFEDSVGENREIDGFSAWVEERHTAVERGELSFVAHHLDVYGRV</sequence>
<dbReference type="AlphaFoldDB" id="A0A0W1R9G5"/>
<protein>
    <submittedName>
        <fullName evidence="1">Uncharacterized protein</fullName>
    </submittedName>
</protein>
<comment type="caution">
    <text evidence="1">The sequence shown here is derived from an EMBL/GenBank/DDBJ whole genome shotgun (WGS) entry which is preliminary data.</text>
</comment>
<dbReference type="EMBL" id="LOPU01000018">
    <property type="protein sequence ID" value="KTG10104.1"/>
    <property type="molecule type" value="Genomic_DNA"/>
</dbReference>
<dbReference type="InterPro" id="IPR022657">
    <property type="entry name" value="De-COase2_CS"/>
</dbReference>
<gene>
    <name evidence="1" type="ORF">AUR64_10940</name>
</gene>
<dbReference type="Proteomes" id="UP000054387">
    <property type="component" value="Unassembled WGS sequence"/>
</dbReference>
<evidence type="ECO:0000313" key="1">
    <source>
        <dbReference type="EMBL" id="KTG10104.1"/>
    </source>
</evidence>
<reference evidence="1 2" key="1">
    <citation type="submission" date="2015-12" db="EMBL/GenBank/DDBJ databases">
        <title>Haloprofundus marisrubri gen. nov., sp. nov., an extremely halophilic archaeon isolated from the Discovery deep brine-seawater interface in the Red Sea.</title>
        <authorList>
            <person name="Zhang G."/>
            <person name="Stingl U."/>
            <person name="Rashid M."/>
        </authorList>
    </citation>
    <scope>NUCLEOTIDE SEQUENCE [LARGE SCALE GENOMIC DNA]</scope>
    <source>
        <strain evidence="1 2">SB9</strain>
    </source>
</reference>
<organism evidence="1 2">
    <name type="scientific">Haloprofundus marisrubri</name>
    <dbReference type="NCBI Taxonomy" id="1514971"/>
    <lineage>
        <taxon>Archaea</taxon>
        <taxon>Methanobacteriati</taxon>
        <taxon>Methanobacteriota</taxon>
        <taxon>Stenosarchaea group</taxon>
        <taxon>Halobacteria</taxon>
        <taxon>Halobacteriales</taxon>
        <taxon>Haloferacaceae</taxon>
        <taxon>Haloprofundus</taxon>
    </lineage>
</organism>
<dbReference type="PROSITE" id="PS00879">
    <property type="entry name" value="ODR_DC_2_2"/>
    <property type="match status" value="1"/>
</dbReference>
<accession>A0A0W1R9G5</accession>
<dbReference type="STRING" id="1514971.AUR64_10940"/>
<dbReference type="CDD" id="cd02440">
    <property type="entry name" value="AdoMet_MTases"/>
    <property type="match status" value="1"/>
</dbReference>
<keyword evidence="2" id="KW-1185">Reference proteome</keyword>
<name>A0A0W1R9G5_9EURY</name>
<proteinExistence type="predicted"/>
<dbReference type="SUPFAM" id="SSF53335">
    <property type="entry name" value="S-adenosyl-L-methionine-dependent methyltransferases"/>
    <property type="match status" value="1"/>
</dbReference>
<dbReference type="InterPro" id="IPR029063">
    <property type="entry name" value="SAM-dependent_MTases_sf"/>
</dbReference>
<dbReference type="OrthoDB" id="338984at2157"/>